<keyword evidence="2" id="KW-1185">Reference proteome</keyword>
<proteinExistence type="predicted"/>
<dbReference type="RefSeq" id="WP_201851589.1">
    <property type="nucleotide sequence ID" value="NZ_JABBYC010000124.1"/>
</dbReference>
<reference evidence="1 2" key="1">
    <citation type="journal article" date="2021" name="Arch. Microbiol.">
        <title>Myceligenerans indicum sp. nov., an actinobacterium isolated from mangrove sediment of Sundarbans, India.</title>
        <authorList>
            <person name="Asha K."/>
            <person name="Bhadury P."/>
        </authorList>
    </citation>
    <scope>NUCLEOTIDE SEQUENCE [LARGE SCALE GENOMIC DNA]</scope>
    <source>
        <strain evidence="1 2">I2</strain>
    </source>
</reference>
<gene>
    <name evidence="1" type="ORF">HGK34_22190</name>
</gene>
<evidence type="ECO:0000313" key="1">
    <source>
        <dbReference type="EMBL" id="MBL0888944.1"/>
    </source>
</evidence>
<name>A0ABS1LRU0_9MICO</name>
<evidence type="ECO:0008006" key="3">
    <source>
        <dbReference type="Google" id="ProtNLM"/>
    </source>
</evidence>
<evidence type="ECO:0000313" key="2">
    <source>
        <dbReference type="Proteomes" id="UP000675409"/>
    </source>
</evidence>
<dbReference type="Proteomes" id="UP000675409">
    <property type="component" value="Unassembled WGS sequence"/>
</dbReference>
<accession>A0ABS1LRU0</accession>
<dbReference type="EMBL" id="JABBYC010000124">
    <property type="protein sequence ID" value="MBL0888944.1"/>
    <property type="molecule type" value="Genomic_DNA"/>
</dbReference>
<sequence>MRPLKPVPEGLLHIAVRQEGLVSLKQCKLFGVDHRRAARLVEHKIWRFEGVTVFDTDPTSPSDRVRSDYFSHIRRRSGFKGVLVFPGSAAVGASALALHGVAGLPRSITPEVALPGGPHHRARDGVVVRQFKDFQTVPVGPWRIAGLESALAQALPSLTRGQAVAVMSDAARQRWIDDAGLARVARNVRAGRGSATIQGWFALVNENDESPAETDARLSFIDHGVPPDLSQVVFRRNGYWLARCDFAWQLRDGRWLVVEIDGVGPHSTPEALIRDAPRQNRLLETGRILLLRYRPADNATPGGIGAQVSAKLRTLGWHPRHHPPPSSPVDL</sequence>
<organism evidence="1 2">
    <name type="scientific">Myceligenerans indicum</name>
    <dbReference type="NCBI Taxonomy" id="2593663"/>
    <lineage>
        <taxon>Bacteria</taxon>
        <taxon>Bacillati</taxon>
        <taxon>Actinomycetota</taxon>
        <taxon>Actinomycetes</taxon>
        <taxon>Micrococcales</taxon>
        <taxon>Promicromonosporaceae</taxon>
        <taxon>Myceligenerans</taxon>
    </lineage>
</organism>
<comment type="caution">
    <text evidence="1">The sequence shown here is derived from an EMBL/GenBank/DDBJ whole genome shotgun (WGS) entry which is preliminary data.</text>
</comment>
<protein>
    <recommendedName>
        <fullName evidence="3">DUF559 domain-containing protein</fullName>
    </recommendedName>
</protein>